<comment type="caution">
    <text evidence="1">The sequence shown here is derived from an EMBL/GenBank/DDBJ whole genome shotgun (WGS) entry which is preliminary data.</text>
</comment>
<evidence type="ECO:0000313" key="2">
    <source>
        <dbReference type="Proteomes" id="UP001283361"/>
    </source>
</evidence>
<dbReference type="AlphaFoldDB" id="A0AAE1DBJ2"/>
<name>A0AAE1DBJ2_9GAST</name>
<organism evidence="1 2">
    <name type="scientific">Elysia crispata</name>
    <name type="common">lettuce slug</name>
    <dbReference type="NCBI Taxonomy" id="231223"/>
    <lineage>
        <taxon>Eukaryota</taxon>
        <taxon>Metazoa</taxon>
        <taxon>Spiralia</taxon>
        <taxon>Lophotrochozoa</taxon>
        <taxon>Mollusca</taxon>
        <taxon>Gastropoda</taxon>
        <taxon>Heterobranchia</taxon>
        <taxon>Euthyneura</taxon>
        <taxon>Panpulmonata</taxon>
        <taxon>Sacoglossa</taxon>
        <taxon>Placobranchoidea</taxon>
        <taxon>Plakobranchidae</taxon>
        <taxon>Elysia</taxon>
    </lineage>
</organism>
<proteinExistence type="predicted"/>
<dbReference type="Proteomes" id="UP001283361">
    <property type="component" value="Unassembled WGS sequence"/>
</dbReference>
<protein>
    <submittedName>
        <fullName evidence="1">Uncharacterized protein</fullName>
    </submittedName>
</protein>
<dbReference type="EMBL" id="JAWDGP010004422">
    <property type="protein sequence ID" value="KAK3764609.1"/>
    <property type="molecule type" value="Genomic_DNA"/>
</dbReference>
<gene>
    <name evidence="1" type="ORF">RRG08_008489</name>
</gene>
<sequence length="97" mass="10744">MRRLAARNLDQSRAISCAALFGTNVRARALFTEPRGPYFHSATILNSLHLARSAKLSPYCLQSERPANLAEKSPGTKHMLRLIRCDPTSQPVDPAKN</sequence>
<accession>A0AAE1DBJ2</accession>
<reference evidence="1" key="1">
    <citation type="journal article" date="2023" name="G3 (Bethesda)">
        <title>A reference genome for the long-term kleptoplast-retaining sea slug Elysia crispata morphotype clarki.</title>
        <authorList>
            <person name="Eastman K.E."/>
            <person name="Pendleton A.L."/>
            <person name="Shaikh M.A."/>
            <person name="Suttiyut T."/>
            <person name="Ogas R."/>
            <person name="Tomko P."/>
            <person name="Gavelis G."/>
            <person name="Widhalm J.R."/>
            <person name="Wisecaver J.H."/>
        </authorList>
    </citation>
    <scope>NUCLEOTIDE SEQUENCE</scope>
    <source>
        <strain evidence="1">ECLA1</strain>
    </source>
</reference>
<evidence type="ECO:0000313" key="1">
    <source>
        <dbReference type="EMBL" id="KAK3764609.1"/>
    </source>
</evidence>
<keyword evidence="2" id="KW-1185">Reference proteome</keyword>